<dbReference type="GO" id="GO:0016020">
    <property type="term" value="C:membrane"/>
    <property type="evidence" value="ECO:0007669"/>
    <property type="project" value="TreeGrafter"/>
</dbReference>
<dbReference type="InterPro" id="IPR029058">
    <property type="entry name" value="AB_hydrolase_fold"/>
</dbReference>
<gene>
    <name evidence="3" type="ORF">BVC71_04750</name>
</gene>
<evidence type="ECO:0000313" key="4">
    <source>
        <dbReference type="Proteomes" id="UP000194664"/>
    </source>
</evidence>
<evidence type="ECO:0000259" key="2">
    <source>
        <dbReference type="Pfam" id="PF12697"/>
    </source>
</evidence>
<evidence type="ECO:0000313" key="3">
    <source>
        <dbReference type="EMBL" id="OUD10795.1"/>
    </source>
</evidence>
<dbReference type="AlphaFoldDB" id="A0A251X324"/>
<keyword evidence="1" id="KW-0812">Transmembrane</keyword>
<name>A0A251X324_9RHOB</name>
<dbReference type="Proteomes" id="UP000194664">
    <property type="component" value="Unassembled WGS sequence"/>
</dbReference>
<evidence type="ECO:0000256" key="1">
    <source>
        <dbReference type="SAM" id="Phobius"/>
    </source>
</evidence>
<comment type="caution">
    <text evidence="3">The sequence shown here is derived from an EMBL/GenBank/DDBJ whole genome shotgun (WGS) entry which is preliminary data.</text>
</comment>
<keyword evidence="1" id="KW-0472">Membrane</keyword>
<reference evidence="3 4" key="1">
    <citation type="submission" date="2016-12" db="EMBL/GenBank/DDBJ databases">
        <title>The draft genome sequence of HSLHS2.</title>
        <authorList>
            <person name="Hu D."/>
            <person name="Wang L."/>
            <person name="Shao Z."/>
        </authorList>
    </citation>
    <scope>NUCLEOTIDE SEQUENCE [LARGE SCALE GENOMIC DNA]</scope>
    <source>
        <strain evidence="3">MCCC 1A06712</strain>
    </source>
</reference>
<keyword evidence="4" id="KW-1185">Reference proteome</keyword>
<dbReference type="RefSeq" id="WP_086450441.1">
    <property type="nucleotide sequence ID" value="NZ_MSPP01000001.1"/>
</dbReference>
<organism evidence="3 4">
    <name type="scientific">Marivivens niveibacter</name>
    <dbReference type="NCBI Taxonomy" id="1930667"/>
    <lineage>
        <taxon>Bacteria</taxon>
        <taxon>Pseudomonadati</taxon>
        <taxon>Pseudomonadota</taxon>
        <taxon>Alphaproteobacteria</taxon>
        <taxon>Rhodobacterales</taxon>
        <taxon>Paracoccaceae</taxon>
        <taxon>Marivivens group</taxon>
        <taxon>Marivivens</taxon>
    </lineage>
</organism>
<dbReference type="EMBL" id="MSPP01000001">
    <property type="protein sequence ID" value="OUD10795.1"/>
    <property type="molecule type" value="Genomic_DNA"/>
</dbReference>
<dbReference type="PANTHER" id="PTHR43798">
    <property type="entry name" value="MONOACYLGLYCEROL LIPASE"/>
    <property type="match status" value="1"/>
</dbReference>
<dbReference type="InterPro" id="IPR000073">
    <property type="entry name" value="AB_hydrolase_1"/>
</dbReference>
<keyword evidence="1" id="KW-1133">Transmembrane helix</keyword>
<feature type="transmembrane region" description="Helical" evidence="1">
    <location>
        <begin position="7"/>
        <end position="26"/>
    </location>
</feature>
<sequence length="317" mass="33879">MTLAFKIIAYFLTFLAVVAVITYVKMRVRVAGWEREYPPYGHFVMVDGHPVHTVVRGQGPDLVLIHGASGNTRDMEIALGELADRYRLIIFDRPGLGYTPRIGTGTDAGTPREQAALLQAAAAQLGADRPIVLGHSYGGAVGAAWAVYHPENIAGFVDVSGATHPWGGSVSGLYQALSTKIGARLIPYLGAAWVPRSYVQTSVEDIFEPGAPPEGYADNVAGILVARPWSLLANALQVSHLDDALKQQHVGYPDITIPVEVLHGDADTTVYLPIHAEAMAEQVPNANLTVLTGAGHMPHHTHKAQIIAAIDRIAGLN</sequence>
<dbReference type="PANTHER" id="PTHR43798:SF33">
    <property type="entry name" value="HYDROLASE, PUTATIVE (AFU_ORTHOLOGUE AFUA_2G14860)-RELATED"/>
    <property type="match status" value="1"/>
</dbReference>
<dbReference type="Gene3D" id="3.40.50.1820">
    <property type="entry name" value="alpha/beta hydrolase"/>
    <property type="match status" value="1"/>
</dbReference>
<feature type="domain" description="AB hydrolase-1" evidence="2">
    <location>
        <begin position="62"/>
        <end position="308"/>
    </location>
</feature>
<dbReference type="SUPFAM" id="SSF53474">
    <property type="entry name" value="alpha/beta-Hydrolases"/>
    <property type="match status" value="1"/>
</dbReference>
<dbReference type="OrthoDB" id="9815441at2"/>
<proteinExistence type="predicted"/>
<protein>
    <recommendedName>
        <fullName evidence="2">AB hydrolase-1 domain-containing protein</fullName>
    </recommendedName>
</protein>
<dbReference type="Pfam" id="PF12697">
    <property type="entry name" value="Abhydrolase_6"/>
    <property type="match status" value="1"/>
</dbReference>
<dbReference type="InterPro" id="IPR050266">
    <property type="entry name" value="AB_hydrolase_sf"/>
</dbReference>
<accession>A0A251X324</accession>
<dbReference type="PRINTS" id="PR00111">
    <property type="entry name" value="ABHYDROLASE"/>
</dbReference>